<feature type="domain" description="PDZ" evidence="5">
    <location>
        <begin position="244"/>
        <end position="327"/>
    </location>
</feature>
<dbReference type="PRINTS" id="PR00834">
    <property type="entry name" value="PROTEASES2C"/>
</dbReference>
<name>A0A517Z5Y5_9PLAN</name>
<feature type="signal peptide" evidence="4">
    <location>
        <begin position="1"/>
        <end position="25"/>
    </location>
</feature>
<dbReference type="InterPro" id="IPR001478">
    <property type="entry name" value="PDZ"/>
</dbReference>
<dbReference type="PROSITE" id="PS50106">
    <property type="entry name" value="PDZ"/>
    <property type="match status" value="2"/>
</dbReference>
<evidence type="ECO:0000313" key="7">
    <source>
        <dbReference type="Proteomes" id="UP000320496"/>
    </source>
</evidence>
<dbReference type="EMBL" id="CP036275">
    <property type="protein sequence ID" value="QDU37887.1"/>
    <property type="molecule type" value="Genomic_DNA"/>
</dbReference>
<sequence precursor="true">MLKCVVHASCYALFLLGLCGPFAVASDSTAPTDTSSRITPIVRAVRRAVRSTVNIHSEKRAKASDVIFSTGRDRKVNGMGTGVVIDERGYIVTNHHVVAEVDSLRVTLFDGTSYTARVISFDSRRDLAIIKIEPQQKLDVMPCGTSSDLMLGEDVLAIGNAFGYEHTVTRGIVSALSRDVEVNEEQAYENLIQIDAAINPGNSGGPLLNRMGDMIGINVAIRAGAQKIGFAIPVDDARQIIARLINVERLEQRYHGVIAKDFKQGPERRLVVQATQSSSPAASAGLQPGDVIVRAGSVEVVDSADLERALLGRKLGELIDLVIRRGEEEQTVKLQLSALQPNRMNPGRHMIAGSTTPPRVTSANMSSDESSWQILGVRLGPLEDAEQKLAGHPYHGGMVVTDVRRDSPAYRNGIQEGDILVGLHVWETVNDENVRYVINHPQLFTFSPLKFYILRQGETLYGHFQIASNRN</sequence>
<keyword evidence="1 6" id="KW-0645">Protease</keyword>
<dbReference type="GO" id="GO:0006508">
    <property type="term" value="P:proteolysis"/>
    <property type="evidence" value="ECO:0007669"/>
    <property type="project" value="UniProtKB-KW"/>
</dbReference>
<dbReference type="InterPro" id="IPR001940">
    <property type="entry name" value="Peptidase_S1C"/>
</dbReference>
<gene>
    <name evidence="6" type="primary">mucD_2</name>
    <name evidence="6" type="ORF">Mal4_22060</name>
</gene>
<evidence type="ECO:0000256" key="2">
    <source>
        <dbReference type="ARBA" id="ARBA00022801"/>
    </source>
</evidence>
<feature type="domain" description="PDZ" evidence="5">
    <location>
        <begin position="362"/>
        <end position="424"/>
    </location>
</feature>
<dbReference type="Proteomes" id="UP000320496">
    <property type="component" value="Chromosome"/>
</dbReference>
<dbReference type="GO" id="GO:0004252">
    <property type="term" value="F:serine-type endopeptidase activity"/>
    <property type="evidence" value="ECO:0007669"/>
    <property type="project" value="InterPro"/>
</dbReference>
<protein>
    <submittedName>
        <fullName evidence="6">Putative periplasmic serine endoprotease DegP-like</fullName>
        <ecNumber evidence="6">3.4.21.107</ecNumber>
    </submittedName>
</protein>
<keyword evidence="7" id="KW-1185">Reference proteome</keyword>
<evidence type="ECO:0000313" key="6">
    <source>
        <dbReference type="EMBL" id="QDU37887.1"/>
    </source>
</evidence>
<dbReference type="SMART" id="SM00228">
    <property type="entry name" value="PDZ"/>
    <property type="match status" value="2"/>
</dbReference>
<feature type="region of interest" description="Disordered" evidence="3">
    <location>
        <begin position="343"/>
        <end position="365"/>
    </location>
</feature>
<reference evidence="6 7" key="1">
    <citation type="submission" date="2019-02" db="EMBL/GenBank/DDBJ databases">
        <title>Deep-cultivation of Planctomycetes and their phenomic and genomic characterization uncovers novel biology.</title>
        <authorList>
            <person name="Wiegand S."/>
            <person name="Jogler M."/>
            <person name="Boedeker C."/>
            <person name="Pinto D."/>
            <person name="Vollmers J."/>
            <person name="Rivas-Marin E."/>
            <person name="Kohn T."/>
            <person name="Peeters S.H."/>
            <person name="Heuer A."/>
            <person name="Rast P."/>
            <person name="Oberbeckmann S."/>
            <person name="Bunk B."/>
            <person name="Jeske O."/>
            <person name="Meyerdierks A."/>
            <person name="Storesund J.E."/>
            <person name="Kallscheuer N."/>
            <person name="Luecker S."/>
            <person name="Lage O.M."/>
            <person name="Pohl T."/>
            <person name="Merkel B.J."/>
            <person name="Hornburger P."/>
            <person name="Mueller R.-W."/>
            <person name="Bruemmer F."/>
            <person name="Labrenz M."/>
            <person name="Spormann A.M."/>
            <person name="Op den Camp H."/>
            <person name="Overmann J."/>
            <person name="Amann R."/>
            <person name="Jetten M.S.M."/>
            <person name="Mascher T."/>
            <person name="Medema M.H."/>
            <person name="Devos D.P."/>
            <person name="Kaster A.-K."/>
            <person name="Ovreas L."/>
            <person name="Rohde M."/>
            <person name="Galperin M.Y."/>
            <person name="Jogler C."/>
        </authorList>
    </citation>
    <scope>NUCLEOTIDE SEQUENCE [LARGE SCALE GENOMIC DNA]</scope>
    <source>
        <strain evidence="6 7">Mal4</strain>
    </source>
</reference>
<evidence type="ECO:0000259" key="5">
    <source>
        <dbReference type="PROSITE" id="PS50106"/>
    </source>
</evidence>
<dbReference type="SUPFAM" id="SSF50494">
    <property type="entry name" value="Trypsin-like serine proteases"/>
    <property type="match status" value="1"/>
</dbReference>
<dbReference type="Pfam" id="PF13365">
    <property type="entry name" value="Trypsin_2"/>
    <property type="match status" value="1"/>
</dbReference>
<dbReference type="AlphaFoldDB" id="A0A517Z5Y5"/>
<feature type="chain" id="PRO_5022146521" evidence="4">
    <location>
        <begin position="26"/>
        <end position="471"/>
    </location>
</feature>
<accession>A0A517Z5Y5</accession>
<dbReference type="Pfam" id="PF13180">
    <property type="entry name" value="PDZ_2"/>
    <property type="match status" value="1"/>
</dbReference>
<dbReference type="RefSeq" id="WP_145369164.1">
    <property type="nucleotide sequence ID" value="NZ_CP036275.1"/>
</dbReference>
<proteinExistence type="predicted"/>
<dbReference type="OrthoDB" id="248175at2"/>
<keyword evidence="2 6" id="KW-0378">Hydrolase</keyword>
<dbReference type="SUPFAM" id="SSF50156">
    <property type="entry name" value="PDZ domain-like"/>
    <property type="match status" value="2"/>
</dbReference>
<evidence type="ECO:0000256" key="3">
    <source>
        <dbReference type="SAM" id="MobiDB-lite"/>
    </source>
</evidence>
<dbReference type="EC" id="3.4.21.107" evidence="6"/>
<dbReference type="PANTHER" id="PTHR43343:SF3">
    <property type="entry name" value="PROTEASE DO-LIKE 8, CHLOROPLASTIC"/>
    <property type="match status" value="1"/>
</dbReference>
<dbReference type="KEGG" id="mri:Mal4_22060"/>
<dbReference type="Gene3D" id="2.40.10.120">
    <property type="match status" value="1"/>
</dbReference>
<feature type="compositionally biased region" description="Polar residues" evidence="3">
    <location>
        <begin position="353"/>
        <end position="365"/>
    </location>
</feature>
<evidence type="ECO:0000256" key="1">
    <source>
        <dbReference type="ARBA" id="ARBA00022670"/>
    </source>
</evidence>
<organism evidence="6 7">
    <name type="scientific">Maioricimonas rarisocia</name>
    <dbReference type="NCBI Taxonomy" id="2528026"/>
    <lineage>
        <taxon>Bacteria</taxon>
        <taxon>Pseudomonadati</taxon>
        <taxon>Planctomycetota</taxon>
        <taxon>Planctomycetia</taxon>
        <taxon>Planctomycetales</taxon>
        <taxon>Planctomycetaceae</taxon>
        <taxon>Maioricimonas</taxon>
    </lineage>
</organism>
<dbReference type="InterPro" id="IPR051201">
    <property type="entry name" value="Chloro_Bact_Ser_Proteases"/>
</dbReference>
<keyword evidence="4" id="KW-0732">Signal</keyword>
<dbReference type="Gene3D" id="2.30.42.10">
    <property type="match status" value="2"/>
</dbReference>
<dbReference type="InterPro" id="IPR009003">
    <property type="entry name" value="Peptidase_S1_PA"/>
</dbReference>
<dbReference type="PANTHER" id="PTHR43343">
    <property type="entry name" value="PEPTIDASE S12"/>
    <property type="match status" value="1"/>
</dbReference>
<evidence type="ECO:0000256" key="4">
    <source>
        <dbReference type="SAM" id="SignalP"/>
    </source>
</evidence>
<dbReference type="InterPro" id="IPR036034">
    <property type="entry name" value="PDZ_sf"/>
</dbReference>